<feature type="compositionally biased region" description="Basic and acidic residues" evidence="1">
    <location>
        <begin position="460"/>
        <end position="473"/>
    </location>
</feature>
<evidence type="ECO:0000313" key="2">
    <source>
        <dbReference type="EMBL" id="KAJ8880996.1"/>
    </source>
</evidence>
<feature type="region of interest" description="Disordered" evidence="1">
    <location>
        <begin position="123"/>
        <end position="177"/>
    </location>
</feature>
<evidence type="ECO:0000313" key="3">
    <source>
        <dbReference type="Proteomes" id="UP001159363"/>
    </source>
</evidence>
<sequence>MNEEWDGSERDKAFSYRRLNFSVVYILEPASVLHWLLHRCEVTPFLTRLHSRRRGRGGVVGRLPASHLGEPCSISGGVPHGFLHVGIVPDKAAGGFSRGSPVSPTLAFQRRSILTTLNPHRLSRPRCAPAERSRRGRTGPPLKRKNKQRIVIPSANPTGSTIGVYSVTSKEPTDQRNRALWRTRRKKAVTPRRGAKEIYDLQPDLGLSPTKGMQSGTAHTTPSSSRLNHPLRTDRRKVRRFVSCIPSRTSAAWKRTVVRYDTETEARYAHPTSSFECSLAPARLRDSISTLHTGTEADINTQLIDLTNSQCDNRAGHLPRRRHRCASPRPSDYKSAILLLSYEGRRIINTRENPPISGIVLHDSNVRKSGSDPAGNRTQFAWTNTRPKVQPVNSQRNAPKITQYVGPANSAVLPVSITSPRQDSTHRARRGPIKIYYDNKHTWWGEKCGRSYKVQRGPSRRLEGRRRGSEVRQRRQQLVQVRDLRAKSRNEFRDSVHGEPTRKPALQLTGNLTQHVVASNLQDTIPGASRCLSEDGYAHIKATATPFRLCLGPLTKRPSWRPARVSPHVLLLSPSTPGKLPSSPADGVPPFVSRHFDCELPLALDERELQAVHAKLSIRAGGLEEVGQSHGRRALQTSPRYLFWGCLNSSVYSGWRSDTRDQLLQAITDATNQLRNELAGMQWQNAMIFMTGTVHNKESAAVALAPTLNTSFGGPAAQRSILCSLRIVMLSSLAIGAAVVERLACSPPTKANRVQSPAGSLPDFPILESCGPMPLVRGFSRVSPVFPAFSFPCCSILTSIILIGSQELAVNRRPNLFTHSSSAISLS</sequence>
<name>A0ABQ9H9L0_9NEOP</name>
<evidence type="ECO:0000256" key="1">
    <source>
        <dbReference type="SAM" id="MobiDB-lite"/>
    </source>
</evidence>
<proteinExistence type="predicted"/>
<protein>
    <submittedName>
        <fullName evidence="2">Uncharacterized protein</fullName>
    </submittedName>
</protein>
<dbReference type="Proteomes" id="UP001159363">
    <property type="component" value="Chromosome 5"/>
</dbReference>
<organism evidence="2 3">
    <name type="scientific">Dryococelus australis</name>
    <dbReference type="NCBI Taxonomy" id="614101"/>
    <lineage>
        <taxon>Eukaryota</taxon>
        <taxon>Metazoa</taxon>
        <taxon>Ecdysozoa</taxon>
        <taxon>Arthropoda</taxon>
        <taxon>Hexapoda</taxon>
        <taxon>Insecta</taxon>
        <taxon>Pterygota</taxon>
        <taxon>Neoptera</taxon>
        <taxon>Polyneoptera</taxon>
        <taxon>Phasmatodea</taxon>
        <taxon>Verophasmatodea</taxon>
        <taxon>Anareolatae</taxon>
        <taxon>Phasmatidae</taxon>
        <taxon>Eurycanthinae</taxon>
        <taxon>Dryococelus</taxon>
    </lineage>
</organism>
<feature type="region of interest" description="Disordered" evidence="1">
    <location>
        <begin position="455"/>
        <end position="477"/>
    </location>
</feature>
<keyword evidence="3" id="KW-1185">Reference proteome</keyword>
<feature type="compositionally biased region" description="Polar residues" evidence="1">
    <location>
        <begin position="211"/>
        <end position="227"/>
    </location>
</feature>
<feature type="compositionally biased region" description="Polar residues" evidence="1">
    <location>
        <begin position="155"/>
        <end position="170"/>
    </location>
</feature>
<accession>A0ABQ9H9L0</accession>
<feature type="compositionally biased region" description="Basic residues" evidence="1">
    <location>
        <begin position="134"/>
        <end position="148"/>
    </location>
</feature>
<reference evidence="2 3" key="1">
    <citation type="submission" date="2023-02" db="EMBL/GenBank/DDBJ databases">
        <title>LHISI_Scaffold_Assembly.</title>
        <authorList>
            <person name="Stuart O.P."/>
            <person name="Cleave R."/>
            <person name="Magrath M.J.L."/>
            <person name="Mikheyev A.S."/>
        </authorList>
    </citation>
    <scope>NUCLEOTIDE SEQUENCE [LARGE SCALE GENOMIC DNA]</scope>
    <source>
        <strain evidence="2">Daus_M_001</strain>
        <tissue evidence="2">Leg muscle</tissue>
    </source>
</reference>
<dbReference type="EMBL" id="JARBHB010000006">
    <property type="protein sequence ID" value="KAJ8880996.1"/>
    <property type="molecule type" value="Genomic_DNA"/>
</dbReference>
<gene>
    <name evidence="2" type="ORF">PR048_017469</name>
</gene>
<comment type="caution">
    <text evidence="2">The sequence shown here is derived from an EMBL/GenBank/DDBJ whole genome shotgun (WGS) entry which is preliminary data.</text>
</comment>
<feature type="region of interest" description="Disordered" evidence="1">
    <location>
        <begin position="202"/>
        <end position="230"/>
    </location>
</feature>